<dbReference type="Proteomes" id="UP000474296">
    <property type="component" value="Unassembled WGS sequence"/>
</dbReference>
<dbReference type="GO" id="GO:0016829">
    <property type="term" value="F:lyase activity"/>
    <property type="evidence" value="ECO:0007669"/>
    <property type="project" value="UniProtKB-KW"/>
</dbReference>
<feature type="region of interest" description="Disordered" evidence="1">
    <location>
        <begin position="14"/>
        <end position="58"/>
    </location>
</feature>
<dbReference type="EMBL" id="JAABOQ010000001">
    <property type="protein sequence ID" value="NER15827.1"/>
    <property type="molecule type" value="Genomic_DNA"/>
</dbReference>
<organism evidence="3 4">
    <name type="scientific">Spongiivirga citrea</name>
    <dbReference type="NCBI Taxonomy" id="1481457"/>
    <lineage>
        <taxon>Bacteria</taxon>
        <taxon>Pseudomonadati</taxon>
        <taxon>Bacteroidota</taxon>
        <taxon>Flavobacteriia</taxon>
        <taxon>Flavobacteriales</taxon>
        <taxon>Flavobacteriaceae</taxon>
        <taxon>Spongiivirga</taxon>
    </lineage>
</organism>
<feature type="domain" description="Alginate lyase 2" evidence="2">
    <location>
        <begin position="61"/>
        <end position="307"/>
    </location>
</feature>
<evidence type="ECO:0000256" key="1">
    <source>
        <dbReference type="SAM" id="MobiDB-lite"/>
    </source>
</evidence>
<name>A0A6M0CK71_9FLAO</name>
<dbReference type="SUPFAM" id="SSF49899">
    <property type="entry name" value="Concanavalin A-like lectins/glucanases"/>
    <property type="match status" value="1"/>
</dbReference>
<gene>
    <name evidence="3" type="ORF">GWK10_01325</name>
</gene>
<protein>
    <submittedName>
        <fullName evidence="3">Polysaccharide lyase family 7 protein</fullName>
    </submittedName>
</protein>
<proteinExistence type="predicted"/>
<dbReference type="InterPro" id="IPR014895">
    <property type="entry name" value="Alginate_lyase_2"/>
</dbReference>
<keyword evidence="4" id="KW-1185">Reference proteome</keyword>
<dbReference type="GO" id="GO:0004553">
    <property type="term" value="F:hydrolase activity, hydrolyzing O-glycosyl compounds"/>
    <property type="evidence" value="ECO:0007669"/>
    <property type="project" value="UniProtKB-ARBA"/>
</dbReference>
<reference evidence="3 4" key="1">
    <citation type="submission" date="2020-01" db="EMBL/GenBank/DDBJ databases">
        <title>Spongiivirga citrea KCTC 32990T.</title>
        <authorList>
            <person name="Wang G."/>
        </authorList>
    </citation>
    <scope>NUCLEOTIDE SEQUENCE [LARGE SCALE GENOMIC DNA]</scope>
    <source>
        <strain evidence="3 4">KCTC 32990</strain>
    </source>
</reference>
<comment type="caution">
    <text evidence="3">The sequence shown here is derived from an EMBL/GenBank/DDBJ whole genome shotgun (WGS) entry which is preliminary data.</text>
</comment>
<dbReference type="InterPro" id="IPR013320">
    <property type="entry name" value="ConA-like_dom_sf"/>
</dbReference>
<dbReference type="AlphaFoldDB" id="A0A6M0CK71"/>
<accession>A0A6M0CK71</accession>
<evidence type="ECO:0000259" key="2">
    <source>
        <dbReference type="Pfam" id="PF08787"/>
    </source>
</evidence>
<sequence>MLILLLAVFACDKNDRDSPPEIVAEEPDTSGDTDNDEGQDNPDTGDGDQNSGSESFKLPEIDLNNWKVTLPIGNPTEVKPPAILDYATNETLKPFMYNDSINGALVFYTYPGSTTTNTSYSRTELREQMVPGSNSTNWTFPEGGRMKGTVQMDEISKDANDKFHRTMVMQIHGRLTNEQRDLINEDDNNAPPMLKIYWQDGRVRVKTKELKDVNVNDVDILKTSSWTDDDGFYFEERVDYNQFTLEVIASDGRLEVILNENESKVYDGIHMEKWNIFENYFKAGNYLQTIDEGAFARIKYYDLVVSH</sequence>
<evidence type="ECO:0000313" key="4">
    <source>
        <dbReference type="Proteomes" id="UP000474296"/>
    </source>
</evidence>
<keyword evidence="3" id="KW-0456">Lyase</keyword>
<dbReference type="Gene3D" id="2.60.120.200">
    <property type="match status" value="1"/>
</dbReference>
<dbReference type="Pfam" id="PF08787">
    <property type="entry name" value="Alginate_lyase2"/>
    <property type="match status" value="1"/>
</dbReference>
<evidence type="ECO:0000313" key="3">
    <source>
        <dbReference type="EMBL" id="NER15827.1"/>
    </source>
</evidence>
<feature type="compositionally biased region" description="Acidic residues" evidence="1">
    <location>
        <begin position="23"/>
        <end position="46"/>
    </location>
</feature>
<dbReference type="GO" id="GO:0005975">
    <property type="term" value="P:carbohydrate metabolic process"/>
    <property type="evidence" value="ECO:0007669"/>
    <property type="project" value="UniProtKB-ARBA"/>
</dbReference>